<keyword evidence="1" id="KW-0547">Nucleotide-binding</keyword>
<dbReference type="OrthoDB" id="431715at2759"/>
<dbReference type="InterPro" id="IPR032514">
    <property type="entry name" value="GtaA_central"/>
</dbReference>
<dbReference type="Proteomes" id="UP000319160">
    <property type="component" value="Unassembled WGS sequence"/>
</dbReference>
<dbReference type="InterPro" id="IPR017441">
    <property type="entry name" value="Protein_kinase_ATP_BS"/>
</dbReference>
<dbReference type="SUPFAM" id="SSF56112">
    <property type="entry name" value="Protein kinase-like (PK-like)"/>
    <property type="match status" value="1"/>
</dbReference>
<dbReference type="PROSITE" id="PS50011">
    <property type="entry name" value="PROTEIN_KINASE_DOM"/>
    <property type="match status" value="1"/>
</dbReference>
<evidence type="ECO:0000256" key="1">
    <source>
        <dbReference type="PROSITE-ProRule" id="PRU10141"/>
    </source>
</evidence>
<dbReference type="Pfam" id="PF17168">
    <property type="entry name" value="DUF5127"/>
    <property type="match status" value="1"/>
</dbReference>
<dbReference type="InterPro" id="IPR011009">
    <property type="entry name" value="Kinase-like_dom_sf"/>
</dbReference>
<keyword evidence="5" id="KW-1185">Reference proteome</keyword>
<name>A0A553HX69_9PEZI</name>
<dbReference type="STRING" id="2512241.A0A553HX69"/>
<dbReference type="InterPro" id="IPR000719">
    <property type="entry name" value="Prot_kinase_dom"/>
</dbReference>
<dbReference type="Gene3D" id="1.50.10.10">
    <property type="match status" value="1"/>
</dbReference>
<organism evidence="4 5">
    <name type="scientific">Xylaria flabelliformis</name>
    <dbReference type="NCBI Taxonomy" id="2512241"/>
    <lineage>
        <taxon>Eukaryota</taxon>
        <taxon>Fungi</taxon>
        <taxon>Dikarya</taxon>
        <taxon>Ascomycota</taxon>
        <taxon>Pezizomycotina</taxon>
        <taxon>Sordariomycetes</taxon>
        <taxon>Xylariomycetidae</taxon>
        <taxon>Xylariales</taxon>
        <taxon>Xylariaceae</taxon>
        <taxon>Xylaria</taxon>
    </lineage>
</organism>
<feature type="region of interest" description="Disordered" evidence="2">
    <location>
        <begin position="539"/>
        <end position="580"/>
    </location>
</feature>
<accession>A0A553HX69</accession>
<dbReference type="InterPro" id="IPR012341">
    <property type="entry name" value="6hp_glycosidase-like_sf"/>
</dbReference>
<dbReference type="GO" id="GO:0005975">
    <property type="term" value="P:carbohydrate metabolic process"/>
    <property type="evidence" value="ECO:0007669"/>
    <property type="project" value="InterPro"/>
</dbReference>
<dbReference type="InterPro" id="IPR033433">
    <property type="entry name" value="GtaA_N"/>
</dbReference>
<dbReference type="PANTHER" id="PTHR31987">
    <property type="entry name" value="GLUTAMINASE A-RELATED"/>
    <property type="match status" value="1"/>
</dbReference>
<protein>
    <recommendedName>
        <fullName evidence="3">Protein kinase domain-containing protein</fullName>
    </recommendedName>
</protein>
<feature type="region of interest" description="Disordered" evidence="2">
    <location>
        <begin position="971"/>
        <end position="994"/>
    </location>
</feature>
<reference evidence="5" key="1">
    <citation type="submission" date="2019-06" db="EMBL/GenBank/DDBJ databases">
        <title>Draft genome sequence of the griseofulvin-producing fungus Xylaria cubensis strain G536.</title>
        <authorList>
            <person name="Mead M.E."/>
            <person name="Raja H.A."/>
            <person name="Steenwyk J.L."/>
            <person name="Knowles S.L."/>
            <person name="Oberlies N.H."/>
            <person name="Rokas A."/>
        </authorList>
    </citation>
    <scope>NUCLEOTIDE SEQUENCE [LARGE SCALE GENOMIC DNA]</scope>
    <source>
        <strain evidence="5">G536</strain>
    </source>
</reference>
<sequence>MPFGSRNGRLSLVITLEDNYNYLSHRKSLWVGSSEHLSCHTNSPEKMCVLASGSAHWAITAIFVSILRGIAAQDASYSPLRPPAIPLAVRNPYTNVWAANTATGGTLNSQTPSFWTTDPVGWEGVVVVDDTAYEYLGSTNGELPKETQYASAVPLTVKFDSQSSNFTFTAGPVTIEARFLSPVTPKDVCRSSIPLSYLTTSVRSNDGQPHHIRFYSDVSSKWLGVSNRNRISWDLKKNSATVNATSDSRAIPEDLFTWLLHRQNQLVFGEESEFPQWGDFAYTTSPSGANSFSFECGEATAVRLAFFQNRTLSNNISSFTTDFGDHTPVFAFAHDFGVVDEQVVRYTVGSAQNPIIQFITDNGLTKLAPWWSTCYGDIHAMIRFHWEDYDMVRKIGDEFEKQLQADIRHFYEGAEELIFGGAARDLHLAPTNGTNQYGQQFVFDSANGYGFLEPSNWTGISIPYVSEARSYYSIVALSARQVMGGYVFAQDPNTTSEDPLVFQNNYVESRREICSHLPKEPRAQSVRLVGKSDLDDLDKNASDCVQRGSGSPQSQLGGDLSDEVGDTSNSGLCDREPSDGNAWGGAASQGDLKLTLSTPLYEYQEGQFYPNGYCIHDIGAHFPNATGHVDGADEYMPVEESANFIIMSYAYYKFTGDASWLTSHYDLLRQFTRYLIDFSLVPEAQLSTDDFAGTLLNQTNLAIKGIIGLQTMSYIATVAKNAADATDYANIAESYYDQWEYFAIEPSHKHTTLAYQWRSSWGYEFKLALLILYTQYFDKLLNMGFVNQSVYTMQSNWYPSVSQMFGVPLDNRHHYTKTDWQIWTAATSHADTRRLFINSIAYWLNDTVTGGPFTDLYECTGRGDYVENAAFKARPVVGGHFAFLALLKTGQRAGAEGGDTSGSLFPRNSPQPLPIPDTPIPPAQMGFLTDEEKRNHRGEMIVAQYRALGYSELDKDSLIMARNLIAGTPRPRYFPPSPEEENAIEESLSSERLQREEAEEARRVVRDHFNNLTSFQYERLVGSGVFGVACSVIEKRFAKPQRRLVVKRANSEDAEGELEYEIITMSRLNGSAHIAMVIAARYDDENAQRPGIFKRWVSKITRRKNNMLAGLPGPTLVLEHLENGTVDNLLNKLRQRNKSLPNRVLWSFFLCSCVAMRSPPEQPFGARPRLEEIPETLPDIGIVHSDMHSNNVLIGSAGDFPEHAVVPPMKLIDFGLSRTKDGDECDPQNLLDAGKQIYYLITGRYGRVGIRYVDHHGVDTMAWEILPHSGQDPYPMLDNDLRSLVARCLAKEPADRPRLAEALEICKNAVEVRTPGYYGLNLARETDSAIRQLLQETLYDPL</sequence>
<dbReference type="Gene3D" id="1.10.510.10">
    <property type="entry name" value="Transferase(Phosphotransferase) domain 1"/>
    <property type="match status" value="1"/>
</dbReference>
<comment type="caution">
    <text evidence="4">The sequence shown here is derived from an EMBL/GenBank/DDBJ whole genome shotgun (WGS) entry which is preliminary data.</text>
</comment>
<feature type="domain" description="Protein kinase" evidence="3">
    <location>
        <begin position="1015"/>
        <end position="1310"/>
    </location>
</feature>
<dbReference type="PANTHER" id="PTHR31987:SF1">
    <property type="entry name" value="GLUTAMINASE A"/>
    <property type="match status" value="1"/>
</dbReference>
<feature type="binding site" evidence="1">
    <location>
        <position position="1047"/>
    </location>
    <ligand>
        <name>ATP</name>
        <dbReference type="ChEBI" id="CHEBI:30616"/>
    </ligand>
</feature>
<dbReference type="EMBL" id="VFLP01000035">
    <property type="protein sequence ID" value="TRX92544.1"/>
    <property type="molecule type" value="Genomic_DNA"/>
</dbReference>
<dbReference type="SMART" id="SM00220">
    <property type="entry name" value="S_TKc"/>
    <property type="match status" value="1"/>
</dbReference>
<dbReference type="GO" id="GO:0004672">
    <property type="term" value="F:protein kinase activity"/>
    <property type="evidence" value="ECO:0007669"/>
    <property type="project" value="InterPro"/>
</dbReference>
<dbReference type="Pfam" id="PF16335">
    <property type="entry name" value="GtaA_6_Hairpin"/>
    <property type="match status" value="1"/>
</dbReference>
<dbReference type="PROSITE" id="PS00107">
    <property type="entry name" value="PROTEIN_KINASE_ATP"/>
    <property type="match status" value="1"/>
</dbReference>
<evidence type="ECO:0000256" key="2">
    <source>
        <dbReference type="SAM" id="MobiDB-lite"/>
    </source>
</evidence>
<evidence type="ECO:0000259" key="3">
    <source>
        <dbReference type="PROSITE" id="PS50011"/>
    </source>
</evidence>
<keyword evidence="1" id="KW-0067">ATP-binding</keyword>
<evidence type="ECO:0000313" key="4">
    <source>
        <dbReference type="EMBL" id="TRX92544.1"/>
    </source>
</evidence>
<evidence type="ECO:0000313" key="5">
    <source>
        <dbReference type="Proteomes" id="UP000319160"/>
    </source>
</evidence>
<gene>
    <name evidence="4" type="ORF">FHL15_006471</name>
</gene>
<proteinExistence type="predicted"/>
<dbReference type="InterPro" id="IPR052743">
    <property type="entry name" value="Glutaminase_GtaA"/>
</dbReference>
<dbReference type="GO" id="GO:0005524">
    <property type="term" value="F:ATP binding"/>
    <property type="evidence" value="ECO:0007669"/>
    <property type="project" value="UniProtKB-UniRule"/>
</dbReference>